<evidence type="ECO:0000256" key="1">
    <source>
        <dbReference type="HAMAP-Rule" id="MF_01270"/>
    </source>
</evidence>
<comment type="catalytic activity">
    <reaction evidence="1">
        <text>1,6-anhydro-N-acetyl-beta-muramate + ATP + H2O = N-acetyl-D-muramate 6-phosphate + ADP + H(+)</text>
        <dbReference type="Rhea" id="RHEA:24952"/>
        <dbReference type="ChEBI" id="CHEBI:15377"/>
        <dbReference type="ChEBI" id="CHEBI:15378"/>
        <dbReference type="ChEBI" id="CHEBI:30616"/>
        <dbReference type="ChEBI" id="CHEBI:58690"/>
        <dbReference type="ChEBI" id="CHEBI:58722"/>
        <dbReference type="ChEBI" id="CHEBI:456216"/>
        <dbReference type="EC" id="2.7.1.170"/>
    </reaction>
</comment>
<name>A0A090AGV9_9GAMM</name>
<comment type="pathway">
    <text evidence="1">Amino-sugar metabolism; 1,6-anhydro-N-acetylmuramate degradation.</text>
</comment>
<dbReference type="GO" id="GO:0016773">
    <property type="term" value="F:phosphotransferase activity, alcohol group as acceptor"/>
    <property type="evidence" value="ECO:0007669"/>
    <property type="project" value="UniProtKB-UniRule"/>
</dbReference>
<evidence type="ECO:0000313" key="3">
    <source>
        <dbReference type="Proteomes" id="UP000031623"/>
    </source>
</evidence>
<dbReference type="HOGENOM" id="CLU_038782_0_0_6"/>
<organism evidence="2 3">
    <name type="scientific">Thioploca ingrica</name>
    <dbReference type="NCBI Taxonomy" id="40754"/>
    <lineage>
        <taxon>Bacteria</taxon>
        <taxon>Pseudomonadati</taxon>
        <taxon>Pseudomonadota</taxon>
        <taxon>Gammaproteobacteria</taxon>
        <taxon>Thiotrichales</taxon>
        <taxon>Thiotrichaceae</taxon>
        <taxon>Thioploca</taxon>
    </lineage>
</organism>
<keyword evidence="1" id="KW-0547">Nucleotide-binding</keyword>
<dbReference type="UniPathway" id="UPA00343"/>
<feature type="binding site" evidence="1">
    <location>
        <begin position="10"/>
        <end position="17"/>
    </location>
    <ligand>
        <name>ATP</name>
        <dbReference type="ChEBI" id="CHEBI:30616"/>
    </ligand>
</feature>
<dbReference type="NCBIfam" id="NF007139">
    <property type="entry name" value="PRK09585.1-3"/>
    <property type="match status" value="1"/>
</dbReference>
<protein>
    <recommendedName>
        <fullName evidence="1">Anhydro-N-acetylmuramic acid kinase</fullName>
        <ecNumber evidence="1">2.7.1.170</ecNumber>
    </recommendedName>
    <alternativeName>
        <fullName evidence="1">AnhMurNAc kinase</fullName>
    </alternativeName>
</protein>
<keyword evidence="1" id="KW-0119">Carbohydrate metabolism</keyword>
<dbReference type="UniPathway" id="UPA00544"/>
<dbReference type="Pfam" id="PF03702">
    <property type="entry name" value="AnmK"/>
    <property type="match status" value="1"/>
</dbReference>
<dbReference type="PANTHER" id="PTHR30605:SF0">
    <property type="entry name" value="ANHYDRO-N-ACETYLMURAMIC ACID KINASE"/>
    <property type="match status" value="1"/>
</dbReference>
<dbReference type="AlphaFoldDB" id="A0A090AGV9"/>
<keyword evidence="1" id="KW-0067">ATP-binding</keyword>
<dbReference type="STRING" id="40754.THII_2132"/>
<dbReference type="InterPro" id="IPR005338">
    <property type="entry name" value="Anhydro_N_Ac-Mur_kinase"/>
</dbReference>
<comment type="pathway">
    <text evidence="1">Cell wall biogenesis; peptidoglycan recycling.</text>
</comment>
<reference evidence="2 3" key="1">
    <citation type="journal article" date="2014" name="ISME J.">
        <title>Ecophysiology of Thioploca ingrica as revealed by the complete genome sequence supplemented with proteomic evidence.</title>
        <authorList>
            <person name="Kojima H."/>
            <person name="Ogura Y."/>
            <person name="Yamamoto N."/>
            <person name="Togashi T."/>
            <person name="Mori H."/>
            <person name="Watanabe T."/>
            <person name="Nemoto F."/>
            <person name="Kurokawa K."/>
            <person name="Hayashi T."/>
            <person name="Fukui M."/>
        </authorList>
    </citation>
    <scope>NUCLEOTIDE SEQUENCE [LARGE SCALE GENOMIC DNA]</scope>
</reference>
<dbReference type="GO" id="GO:0005524">
    <property type="term" value="F:ATP binding"/>
    <property type="evidence" value="ECO:0007669"/>
    <property type="project" value="UniProtKB-UniRule"/>
</dbReference>
<dbReference type="NCBIfam" id="NF007148">
    <property type="entry name" value="PRK09585.3-2"/>
    <property type="match status" value="1"/>
</dbReference>
<dbReference type="Gene3D" id="3.30.420.40">
    <property type="match status" value="2"/>
</dbReference>
<dbReference type="PANTHER" id="PTHR30605">
    <property type="entry name" value="ANHYDRO-N-ACETYLMURAMIC ACID KINASE"/>
    <property type="match status" value="1"/>
</dbReference>
<dbReference type="InterPro" id="IPR043129">
    <property type="entry name" value="ATPase_NBD"/>
</dbReference>
<keyword evidence="1" id="KW-0808">Transferase</keyword>
<dbReference type="EMBL" id="AP014633">
    <property type="protein sequence ID" value="BAP56429.1"/>
    <property type="molecule type" value="Genomic_DNA"/>
</dbReference>
<comment type="function">
    <text evidence="1">Catalyzes the specific phosphorylation of 1,6-anhydro-N-acetylmuramic acid (anhMurNAc) with the simultaneous cleavage of the 1,6-anhydro ring, generating MurNAc-6-P. Is required for the utilization of anhMurNAc either imported from the medium or derived from its own cell wall murein, and thus plays a role in cell wall recycling.</text>
</comment>
<accession>A0A090AGV9</accession>
<keyword evidence="1" id="KW-0418">Kinase</keyword>
<dbReference type="GO" id="GO:0006040">
    <property type="term" value="P:amino sugar metabolic process"/>
    <property type="evidence" value="ECO:0007669"/>
    <property type="project" value="InterPro"/>
</dbReference>
<dbReference type="Proteomes" id="UP000031623">
    <property type="component" value="Chromosome"/>
</dbReference>
<gene>
    <name evidence="1" type="primary">anmK</name>
    <name evidence="2" type="ORF">THII_2132</name>
</gene>
<keyword evidence="3" id="KW-1185">Reference proteome</keyword>
<dbReference type="HAMAP" id="MF_01270">
    <property type="entry name" value="AnhMurNAc_kinase"/>
    <property type="match status" value="1"/>
</dbReference>
<dbReference type="EC" id="2.7.1.170" evidence="1"/>
<sequence length="366" mass="39565">MNLFIGLMSGTSVDSIDAVLVDFSDTGTQLKAVHTHPWPASLRETLLTLSQETREQSTLHDIACLDIQTGELFAESALALLEKSTTLPNQIRAIGSPGQTLYHHPVGTPPYTWQIGDPNVIAQRTGITTVADFRRRDMAAGGQGAPLAPALHNALLRSSQEDRMILNLGGIANITLLPADLNSPVIGFDTGPANALLDAHIYQHQRLPLDEQGAWAATGQIQPALLNSLLSDPYFARPAPKTTGRDYFNLNWLTRYTASFAYQPEDIQATLAQLTVTSIAQAIFPYNPQRLLVCGGGVHNPLLMKGLSQQLPGCTVESTSTQGIDPDWVEAVTFAWLAKQRLEQQLGNLPSVTGARQAVVLGSVYI</sequence>
<dbReference type="GO" id="GO:0009254">
    <property type="term" value="P:peptidoglycan turnover"/>
    <property type="evidence" value="ECO:0007669"/>
    <property type="project" value="UniProtKB-UniRule"/>
</dbReference>
<dbReference type="OrthoDB" id="9763949at2"/>
<dbReference type="CDD" id="cd24050">
    <property type="entry name" value="ASKHA_NBD_ANMK"/>
    <property type="match status" value="1"/>
</dbReference>
<dbReference type="GO" id="GO:0016301">
    <property type="term" value="F:kinase activity"/>
    <property type="evidence" value="ECO:0007669"/>
    <property type="project" value="UniProtKB-KW"/>
</dbReference>
<proteinExistence type="inferred from homology"/>
<comment type="similarity">
    <text evidence="1">Belongs to the anhydro-N-acetylmuramic acid kinase family.</text>
</comment>
<evidence type="ECO:0000313" key="2">
    <source>
        <dbReference type="EMBL" id="BAP56429.1"/>
    </source>
</evidence>
<dbReference type="SUPFAM" id="SSF53067">
    <property type="entry name" value="Actin-like ATPase domain"/>
    <property type="match status" value="1"/>
</dbReference>
<dbReference type="KEGG" id="tig:THII_2132"/>
<dbReference type="GO" id="GO:0097175">
    <property type="term" value="P:1,6-anhydro-N-acetyl-beta-muramic acid catabolic process"/>
    <property type="evidence" value="ECO:0007669"/>
    <property type="project" value="UniProtKB-UniRule"/>
</dbReference>